<dbReference type="PANTHER" id="PTHR42933:SF3">
    <property type="entry name" value="TYPE I RESTRICTION ENZYME MJAVIII METHYLASE SUBUNIT"/>
    <property type="match status" value="1"/>
</dbReference>
<organism evidence="9 10">
    <name type="scientific">Schaalia dentiphila ATCC 17982</name>
    <dbReference type="NCBI Taxonomy" id="411466"/>
    <lineage>
        <taxon>Bacteria</taxon>
        <taxon>Bacillati</taxon>
        <taxon>Actinomycetota</taxon>
        <taxon>Actinomycetes</taxon>
        <taxon>Actinomycetales</taxon>
        <taxon>Actinomycetaceae</taxon>
        <taxon>Schaalia</taxon>
        <taxon>Schaalia dentiphila</taxon>
    </lineage>
</organism>
<evidence type="ECO:0000313" key="9">
    <source>
        <dbReference type="EMBL" id="EDN80268.1"/>
    </source>
</evidence>
<evidence type="ECO:0000256" key="4">
    <source>
        <dbReference type="ARBA" id="ARBA00022691"/>
    </source>
</evidence>
<reference evidence="9" key="2">
    <citation type="submission" date="2015-05" db="EMBL/GenBank/DDBJ databases">
        <title>Draft genome sequence of Actinomyces odontolyticus (ATCC 17982).</title>
        <authorList>
            <person name="Sudarsanam P."/>
            <person name="Ley R."/>
            <person name="Guruge J."/>
            <person name="Turnbaugh P.J."/>
            <person name="Mahowald M."/>
            <person name="Liep D."/>
            <person name="Gordon J."/>
        </authorList>
    </citation>
    <scope>NUCLEOTIDE SEQUENCE</scope>
    <source>
        <strain evidence="9">ATCC 17982</strain>
    </source>
</reference>
<dbReference type="PRINTS" id="PR00507">
    <property type="entry name" value="N12N6MTFRASE"/>
</dbReference>
<evidence type="ECO:0000259" key="7">
    <source>
        <dbReference type="Pfam" id="PF02384"/>
    </source>
</evidence>
<gene>
    <name evidence="9" type="ORF">ACTODO_00708</name>
</gene>
<evidence type="ECO:0000256" key="6">
    <source>
        <dbReference type="ARBA" id="ARBA00047942"/>
    </source>
</evidence>
<dbReference type="InterPro" id="IPR029063">
    <property type="entry name" value="SAM-dependent_MTases_sf"/>
</dbReference>
<reference evidence="9" key="1">
    <citation type="submission" date="2007-04" db="EMBL/GenBank/DDBJ databases">
        <authorList>
            <person name="Fulton L."/>
            <person name="Clifton S."/>
            <person name="Fulton B."/>
            <person name="Xu J."/>
            <person name="Minx P."/>
            <person name="Pepin K.H."/>
            <person name="Johnson M."/>
            <person name="Thiruvilangam P."/>
            <person name="Bhonagiri V."/>
            <person name="Nash W.E."/>
            <person name="Mardis E.R."/>
            <person name="Wilson R.K."/>
        </authorList>
    </citation>
    <scope>NUCLEOTIDE SEQUENCE [LARGE SCALE GENOMIC DNA]</scope>
    <source>
        <strain evidence="9">ATCC 17982</strain>
    </source>
</reference>
<accession>A7BAP4</accession>
<dbReference type="InterPro" id="IPR022749">
    <property type="entry name" value="D12N6_MeTrfase_N"/>
</dbReference>
<name>A7BAP4_9ACTO</name>
<dbReference type="REBASE" id="29747">
    <property type="entry name" value="M.Aod17982ORF708P"/>
</dbReference>
<keyword evidence="4" id="KW-0949">S-adenosyl-L-methionine</keyword>
<dbReference type="InterPro" id="IPR003356">
    <property type="entry name" value="DNA_methylase_A-5"/>
</dbReference>
<dbReference type="GO" id="GO:0003677">
    <property type="term" value="F:DNA binding"/>
    <property type="evidence" value="ECO:0007669"/>
    <property type="project" value="InterPro"/>
</dbReference>
<proteinExistence type="predicted"/>
<feature type="domain" description="DNA methylase adenine-specific" evidence="7">
    <location>
        <begin position="174"/>
        <end position="488"/>
    </location>
</feature>
<keyword evidence="5" id="KW-0680">Restriction system</keyword>
<comment type="caution">
    <text evidence="9">The sequence shown here is derived from an EMBL/GenBank/DDBJ whole genome shotgun (WGS) entry which is preliminary data.</text>
</comment>
<dbReference type="InterPro" id="IPR051537">
    <property type="entry name" value="DNA_Adenine_Mtase"/>
</dbReference>
<dbReference type="Proteomes" id="UP000003553">
    <property type="component" value="Unassembled WGS sequence"/>
</dbReference>
<dbReference type="AlphaFoldDB" id="A7BAP4"/>
<dbReference type="Gene3D" id="3.40.50.150">
    <property type="entry name" value="Vaccinia Virus protein VP39"/>
    <property type="match status" value="1"/>
</dbReference>
<dbReference type="HOGENOM" id="CLU_012122_0_0_11"/>
<evidence type="ECO:0000256" key="5">
    <source>
        <dbReference type="ARBA" id="ARBA00022747"/>
    </source>
</evidence>
<keyword evidence="10" id="KW-1185">Reference proteome</keyword>
<dbReference type="Pfam" id="PF02384">
    <property type="entry name" value="N6_Mtase"/>
    <property type="match status" value="1"/>
</dbReference>
<comment type="catalytic activity">
    <reaction evidence="6">
        <text>a 2'-deoxyadenosine in DNA + S-adenosyl-L-methionine = an N(6)-methyl-2'-deoxyadenosine in DNA + S-adenosyl-L-homocysteine + H(+)</text>
        <dbReference type="Rhea" id="RHEA:15197"/>
        <dbReference type="Rhea" id="RHEA-COMP:12418"/>
        <dbReference type="Rhea" id="RHEA-COMP:12419"/>
        <dbReference type="ChEBI" id="CHEBI:15378"/>
        <dbReference type="ChEBI" id="CHEBI:57856"/>
        <dbReference type="ChEBI" id="CHEBI:59789"/>
        <dbReference type="ChEBI" id="CHEBI:90615"/>
        <dbReference type="ChEBI" id="CHEBI:90616"/>
        <dbReference type="EC" id="2.1.1.72"/>
    </reaction>
</comment>
<dbReference type="SUPFAM" id="SSF53335">
    <property type="entry name" value="S-adenosyl-L-methionine-dependent methyltransferases"/>
    <property type="match status" value="1"/>
</dbReference>
<feature type="domain" description="N6 adenine-specific DNA methyltransferase N-terminal" evidence="8">
    <location>
        <begin position="28"/>
        <end position="159"/>
    </location>
</feature>
<sequence>MNDQTVNREATVDPMWDDAPVSVANEVSFIWSIANKLRPTYSSDKYKDVIIPMTIIRRFECALAPTKDKVVAQHEKIPSYPYKAMCQIAGFSFYNTSRFTLERLLDDPDNIAANFKAYIEGFSPNVNDLLMSVEKGLDFAKQIDKMDKGNRLYGVVKAFSELDLDPRTIDSIKMGYIFEELIRKFSENAEAGEHYTGRDIIKLMVSILLAEGCDDIFDDGKVITILDQACGTGGMLSTAFNYIHRFNPTADIRLFGQENNPESYAMCLAEMLIKDQDADNIRFQDTMLADCFTDIKMRFVIENPPFGQAWGGKDAADGVENAVIAEHEKGFSGRWGAGTPGAGDMQMLFLQSAVDKMDPERGRAAIIENGSPLYTGEVGSGESQIRRWLLEQDLIEAIIALPVDLFYNTGIATYIWILSKNKRAERKGKVQLIDASQIFHKLRKGLGKKKNEITPDDREHITRLYADFAENDLCQIYPNEEFIYREYTVMQPLQRSYGITEERIENLINGGYLNSLFNPTKVAKLEQKEELTAKEERELAKHRQGEPLYTAIIDTLRAAITDQVWLAPKPFTAHLKSLVRQTVVDSKLLAKIADGLSLMDKSAEIQRDRKGNTIYDTATKDVERVPAEEDITEYMQREVLPYIPDAKAFFEEDLSKKKPVVKTGAEIPFTRYFYSYETPVTAEIYAQEFMRLEQEISASIVSLFGGRL</sequence>
<dbReference type="GO" id="GO:0032259">
    <property type="term" value="P:methylation"/>
    <property type="evidence" value="ECO:0007669"/>
    <property type="project" value="UniProtKB-KW"/>
</dbReference>
<dbReference type="Pfam" id="PF12161">
    <property type="entry name" value="HsdM_N"/>
    <property type="match status" value="1"/>
</dbReference>
<dbReference type="PANTHER" id="PTHR42933">
    <property type="entry name" value="SLR6095 PROTEIN"/>
    <property type="match status" value="1"/>
</dbReference>
<dbReference type="GO" id="GO:0008170">
    <property type="term" value="F:N-methyltransferase activity"/>
    <property type="evidence" value="ECO:0007669"/>
    <property type="project" value="InterPro"/>
</dbReference>
<protein>
    <recommendedName>
        <fullName evidence="1">site-specific DNA-methyltransferase (adenine-specific)</fullName>
        <ecNumber evidence="1">2.1.1.72</ecNumber>
    </recommendedName>
</protein>
<evidence type="ECO:0000259" key="8">
    <source>
        <dbReference type="Pfam" id="PF12161"/>
    </source>
</evidence>
<dbReference type="EMBL" id="AAYI02000004">
    <property type="protein sequence ID" value="EDN80268.1"/>
    <property type="molecule type" value="Genomic_DNA"/>
</dbReference>
<evidence type="ECO:0000256" key="3">
    <source>
        <dbReference type="ARBA" id="ARBA00022679"/>
    </source>
</evidence>
<dbReference type="eggNOG" id="COG0286">
    <property type="taxonomic scope" value="Bacteria"/>
</dbReference>
<keyword evidence="2 9" id="KW-0489">Methyltransferase</keyword>
<keyword evidence="3" id="KW-0808">Transferase</keyword>
<dbReference type="RefSeq" id="WP_003791325.1">
    <property type="nucleotide sequence ID" value="NZ_DS264586.1"/>
</dbReference>
<dbReference type="EC" id="2.1.1.72" evidence="1"/>
<dbReference type="GO" id="GO:0009007">
    <property type="term" value="F:site-specific DNA-methyltransferase (adenine-specific) activity"/>
    <property type="evidence" value="ECO:0007669"/>
    <property type="project" value="UniProtKB-EC"/>
</dbReference>
<evidence type="ECO:0000313" key="10">
    <source>
        <dbReference type="Proteomes" id="UP000003553"/>
    </source>
</evidence>
<evidence type="ECO:0000256" key="2">
    <source>
        <dbReference type="ARBA" id="ARBA00022603"/>
    </source>
</evidence>
<dbReference type="GO" id="GO:0009307">
    <property type="term" value="P:DNA restriction-modification system"/>
    <property type="evidence" value="ECO:0007669"/>
    <property type="project" value="UniProtKB-KW"/>
</dbReference>
<evidence type="ECO:0000256" key="1">
    <source>
        <dbReference type="ARBA" id="ARBA00011900"/>
    </source>
</evidence>